<dbReference type="Gene3D" id="3.40.50.300">
    <property type="entry name" value="P-loop containing nucleotide triphosphate hydrolases"/>
    <property type="match status" value="1"/>
</dbReference>
<gene>
    <name evidence="3" type="ORF">HWN36_05900</name>
</gene>
<name>A0A7K4HPL9_9EURY</name>
<dbReference type="RefSeq" id="WP_176788505.1">
    <property type="nucleotide sequence ID" value="NZ_JABXWR010000001.1"/>
</dbReference>
<evidence type="ECO:0000259" key="2">
    <source>
        <dbReference type="Pfam" id="PF13635"/>
    </source>
</evidence>
<dbReference type="Proteomes" id="UP000570823">
    <property type="component" value="Unassembled WGS sequence"/>
</dbReference>
<dbReference type="InterPro" id="IPR025420">
    <property type="entry name" value="DUF4143"/>
</dbReference>
<dbReference type="OrthoDB" id="371918at2157"/>
<protein>
    <submittedName>
        <fullName evidence="3">ATP-binding protein</fullName>
    </submittedName>
</protein>
<dbReference type="Pfam" id="PF13173">
    <property type="entry name" value="AAA_14"/>
    <property type="match status" value="1"/>
</dbReference>
<evidence type="ECO:0000259" key="1">
    <source>
        <dbReference type="Pfam" id="PF13173"/>
    </source>
</evidence>
<dbReference type="Pfam" id="PF13635">
    <property type="entry name" value="DUF4143"/>
    <property type="match status" value="1"/>
</dbReference>
<evidence type="ECO:0000313" key="3">
    <source>
        <dbReference type="EMBL" id="NVO66850.1"/>
    </source>
</evidence>
<sequence length="427" mass="49012">MDHRLRIALESQNPWWFGKAFETGVGRLSYFPEIEATMEAREVLLLFGARRTGKSTLVYQIIRSLLERGVAGEAILFMNLDEPFFFSMADDPALITGIVEDHIARHPHVERFYLCIDEIQNYSYWAQAIKTIYDTKSTVKCILTGSTSSLLQRESSRLSGRYFSCTVYPLSFEEYLRFCGVAHPTVVERRQHLEDYLKFGGFPRVVLEEQESLKIQILKNYYETIYLKDIIFPNRLRNNSDLVDLLYYLISNVGTTLSYNRIADGLQVSTDTVKEYIEYAEDAFLLYTVMKFDPSVKKQVANPKKIYALDTGLVNAVAFTFSENAGKLLENLVYIALRRKHGGIYYHKGQYECDFLVKSGRTIVQAVQVTWSLKEESTQKREIRGLVEAMDAYALDEGVIVTASESEELVVDGRAIHVVPIYEWLEA</sequence>
<keyword evidence="3" id="KW-0067">ATP-binding</keyword>
<dbReference type="InterPro" id="IPR041682">
    <property type="entry name" value="AAA_14"/>
</dbReference>
<dbReference type="InterPro" id="IPR027417">
    <property type="entry name" value="P-loop_NTPase"/>
</dbReference>
<keyword evidence="3" id="KW-0547">Nucleotide-binding</keyword>
<dbReference type="PANTHER" id="PTHR33295">
    <property type="entry name" value="ATPASE"/>
    <property type="match status" value="1"/>
</dbReference>
<comment type="caution">
    <text evidence="3">The sequence shown here is derived from an EMBL/GenBank/DDBJ whole genome shotgun (WGS) entry which is preliminary data.</text>
</comment>
<accession>A0A7K4HPL9</accession>
<feature type="domain" description="DUF4143" evidence="2">
    <location>
        <begin position="235"/>
        <end position="370"/>
    </location>
</feature>
<dbReference type="PANTHER" id="PTHR33295:SF8">
    <property type="entry name" value="AAA+ ATPASE DOMAIN-CONTAINING PROTEIN"/>
    <property type="match status" value="1"/>
</dbReference>
<evidence type="ECO:0000313" key="4">
    <source>
        <dbReference type="Proteomes" id="UP000570823"/>
    </source>
</evidence>
<feature type="domain" description="AAA" evidence="1">
    <location>
        <begin position="41"/>
        <end position="176"/>
    </location>
</feature>
<reference evidence="3 4" key="1">
    <citation type="submission" date="2020-06" db="EMBL/GenBank/DDBJ databases">
        <title>Methanofollis fontis sp. nov., a methanogen isolated from marine sediments near a cold seep at Four-Way Closure Ridge offshore southwestern Taiwan.</title>
        <authorList>
            <person name="Chen S.-C."/>
            <person name="Teng N.-H."/>
            <person name="Lin Y.-S."/>
            <person name="Lai M.-C."/>
            <person name="Chen H.-H."/>
            <person name="Wang C.-C."/>
        </authorList>
    </citation>
    <scope>NUCLEOTIDE SEQUENCE [LARGE SCALE GENOMIC DNA]</scope>
    <source>
        <strain evidence="3 4">DSM 2702</strain>
    </source>
</reference>
<dbReference type="GO" id="GO:0005524">
    <property type="term" value="F:ATP binding"/>
    <property type="evidence" value="ECO:0007669"/>
    <property type="project" value="UniProtKB-KW"/>
</dbReference>
<proteinExistence type="predicted"/>
<dbReference type="EMBL" id="JABXWR010000001">
    <property type="protein sequence ID" value="NVO66850.1"/>
    <property type="molecule type" value="Genomic_DNA"/>
</dbReference>
<keyword evidence="4" id="KW-1185">Reference proteome</keyword>
<dbReference type="AlphaFoldDB" id="A0A7K4HPL9"/>
<organism evidence="3 4">
    <name type="scientific">Methanofollis tationis</name>
    <dbReference type="NCBI Taxonomy" id="81417"/>
    <lineage>
        <taxon>Archaea</taxon>
        <taxon>Methanobacteriati</taxon>
        <taxon>Methanobacteriota</taxon>
        <taxon>Stenosarchaea group</taxon>
        <taxon>Methanomicrobia</taxon>
        <taxon>Methanomicrobiales</taxon>
        <taxon>Methanomicrobiaceae</taxon>
        <taxon>Methanofollis</taxon>
    </lineage>
</organism>
<dbReference type="SUPFAM" id="SSF52540">
    <property type="entry name" value="P-loop containing nucleoside triphosphate hydrolases"/>
    <property type="match status" value="1"/>
</dbReference>